<dbReference type="EMBL" id="JAUKTV010000006">
    <property type="protein sequence ID" value="KAK0736023.1"/>
    <property type="molecule type" value="Genomic_DNA"/>
</dbReference>
<gene>
    <name evidence="3" type="ORF">B0T21DRAFT_172836</name>
</gene>
<name>A0AA40EHH5_9PEZI</name>
<feature type="compositionally biased region" description="Low complexity" evidence="1">
    <location>
        <begin position="9"/>
        <end position="23"/>
    </location>
</feature>
<dbReference type="CDD" id="cd00167">
    <property type="entry name" value="SANT"/>
    <property type="match status" value="1"/>
</dbReference>
<evidence type="ECO:0000256" key="1">
    <source>
        <dbReference type="SAM" id="MobiDB-lite"/>
    </source>
</evidence>
<feature type="domain" description="Myb-like" evidence="2">
    <location>
        <begin position="104"/>
        <end position="154"/>
    </location>
</feature>
<sequence length="369" mass="39848">MPNLTRAPSSNGSNTNSNNSTNTYYQYPDVVTSAPDNNTMSYYQPTRQLSGFYSDLTTTAGGNPMMAASYDPYAVNPVGHAVPSLQISTHQPHMGGPVGTLPTQHRASSGAWNQEDDRTLLALRAMGKNWNQIQREAFPGKTGNACRKRHERLMERRGQNDFDNRKLERLCKEYMSMRKEIWQPLAARCGEKWNVVEMQCMSNGLKNIQSHARAYARRERLETGQPLPSSYDDDIGLGALTPIDDVAEQSYSSPETTGSTGAHSTPGAASSNGSSNHSMGHHYGGGMQYQSYGHHHAAGGYGGHHGHGYSNSVSSTGTAYGGQQQSQQGGNGAGRNSQGASPYMGHGGRLPSVGDMGIDAMLNRSGQQQ</sequence>
<dbReference type="SMART" id="SM00717">
    <property type="entry name" value="SANT"/>
    <property type="match status" value="1"/>
</dbReference>
<dbReference type="PROSITE" id="PS50090">
    <property type="entry name" value="MYB_LIKE"/>
    <property type="match status" value="1"/>
</dbReference>
<feature type="compositionally biased region" description="Low complexity" evidence="1">
    <location>
        <begin position="314"/>
        <end position="341"/>
    </location>
</feature>
<dbReference type="Pfam" id="PF13921">
    <property type="entry name" value="Myb_DNA-bind_6"/>
    <property type="match status" value="1"/>
</dbReference>
<dbReference type="InterPro" id="IPR001005">
    <property type="entry name" value="SANT/Myb"/>
</dbReference>
<evidence type="ECO:0000259" key="2">
    <source>
        <dbReference type="PROSITE" id="PS50090"/>
    </source>
</evidence>
<dbReference type="InterPro" id="IPR009057">
    <property type="entry name" value="Homeodomain-like_sf"/>
</dbReference>
<feature type="region of interest" description="Disordered" evidence="1">
    <location>
        <begin position="1"/>
        <end position="24"/>
    </location>
</feature>
<keyword evidence="4" id="KW-1185">Reference proteome</keyword>
<dbReference type="Proteomes" id="UP001172159">
    <property type="component" value="Unassembled WGS sequence"/>
</dbReference>
<protein>
    <recommendedName>
        <fullName evidence="2">Myb-like domain-containing protein</fullName>
    </recommendedName>
</protein>
<dbReference type="SUPFAM" id="SSF46689">
    <property type="entry name" value="Homeodomain-like"/>
    <property type="match status" value="1"/>
</dbReference>
<feature type="region of interest" description="Disordered" evidence="1">
    <location>
        <begin position="249"/>
        <end position="282"/>
    </location>
</feature>
<evidence type="ECO:0000313" key="4">
    <source>
        <dbReference type="Proteomes" id="UP001172159"/>
    </source>
</evidence>
<evidence type="ECO:0000313" key="3">
    <source>
        <dbReference type="EMBL" id="KAK0736023.1"/>
    </source>
</evidence>
<dbReference type="Gene3D" id="1.10.10.60">
    <property type="entry name" value="Homeodomain-like"/>
    <property type="match status" value="1"/>
</dbReference>
<reference evidence="3" key="1">
    <citation type="submission" date="2023-06" db="EMBL/GenBank/DDBJ databases">
        <title>Genome-scale phylogeny and comparative genomics of the fungal order Sordariales.</title>
        <authorList>
            <consortium name="Lawrence Berkeley National Laboratory"/>
            <person name="Hensen N."/>
            <person name="Bonometti L."/>
            <person name="Westerberg I."/>
            <person name="Brannstrom I.O."/>
            <person name="Guillou S."/>
            <person name="Cros-Aarteil S."/>
            <person name="Calhoun S."/>
            <person name="Haridas S."/>
            <person name="Kuo A."/>
            <person name="Mondo S."/>
            <person name="Pangilinan J."/>
            <person name="Riley R."/>
            <person name="Labutti K."/>
            <person name="Andreopoulos B."/>
            <person name="Lipzen A."/>
            <person name="Chen C."/>
            <person name="Yanf M."/>
            <person name="Daum C."/>
            <person name="Ng V."/>
            <person name="Clum A."/>
            <person name="Steindorff A."/>
            <person name="Ohm R."/>
            <person name="Martin F."/>
            <person name="Silar P."/>
            <person name="Natvig D."/>
            <person name="Lalanne C."/>
            <person name="Gautier V."/>
            <person name="Ament-Velasquez S.L."/>
            <person name="Kruys A."/>
            <person name="Hutchinson M.I."/>
            <person name="Powell A.J."/>
            <person name="Barry K."/>
            <person name="Miller A.N."/>
            <person name="Grigoriev I.V."/>
            <person name="Debuchy R."/>
            <person name="Gladieux P."/>
            <person name="Thoren M.H."/>
            <person name="Johannesson H."/>
        </authorList>
    </citation>
    <scope>NUCLEOTIDE SEQUENCE</scope>
    <source>
        <strain evidence="3">CBS 540.89</strain>
    </source>
</reference>
<feature type="region of interest" description="Disordered" evidence="1">
    <location>
        <begin position="298"/>
        <end position="369"/>
    </location>
</feature>
<feature type="compositionally biased region" description="Polar residues" evidence="1">
    <location>
        <begin position="249"/>
        <end position="269"/>
    </location>
</feature>
<comment type="caution">
    <text evidence="3">The sequence shown here is derived from an EMBL/GenBank/DDBJ whole genome shotgun (WGS) entry which is preliminary data.</text>
</comment>
<feature type="region of interest" description="Disordered" evidence="1">
    <location>
        <begin position="219"/>
        <end position="238"/>
    </location>
</feature>
<dbReference type="AlphaFoldDB" id="A0AA40EHH5"/>
<organism evidence="3 4">
    <name type="scientific">Apiosordaria backusii</name>
    <dbReference type="NCBI Taxonomy" id="314023"/>
    <lineage>
        <taxon>Eukaryota</taxon>
        <taxon>Fungi</taxon>
        <taxon>Dikarya</taxon>
        <taxon>Ascomycota</taxon>
        <taxon>Pezizomycotina</taxon>
        <taxon>Sordariomycetes</taxon>
        <taxon>Sordariomycetidae</taxon>
        <taxon>Sordariales</taxon>
        <taxon>Lasiosphaeriaceae</taxon>
        <taxon>Apiosordaria</taxon>
    </lineage>
</organism>
<accession>A0AA40EHH5</accession>
<proteinExistence type="predicted"/>